<reference evidence="15 16" key="1">
    <citation type="submission" date="2013-09" db="EMBL/GenBank/DDBJ databases">
        <title>Genome sequencing of Phaeobacter antarcticus sp. nov. SM1211.</title>
        <authorList>
            <person name="Zhang X.-Y."/>
            <person name="Liu C."/>
            <person name="Chen X.-L."/>
            <person name="Xie B.-B."/>
            <person name="Qin Q.-L."/>
            <person name="Rong J.-C."/>
            <person name="Zhang Y.-Z."/>
        </authorList>
    </citation>
    <scope>NUCLEOTIDE SEQUENCE [LARGE SCALE GENOMIC DNA]</scope>
    <source>
        <strain evidence="15 16">SM1211</strain>
    </source>
</reference>
<evidence type="ECO:0000256" key="4">
    <source>
        <dbReference type="ARBA" id="ARBA00022692"/>
    </source>
</evidence>
<keyword evidence="6" id="KW-0406">Ion transport</keyword>
<dbReference type="PANTHER" id="PTHR30069:SF53">
    <property type="entry name" value="COLICIN I RECEPTOR-RELATED"/>
    <property type="match status" value="1"/>
</dbReference>
<proteinExistence type="inferred from homology"/>
<accession>A0A2G8R8I9</accession>
<dbReference type="Pfam" id="PF00593">
    <property type="entry name" value="TonB_dep_Rec_b-barrel"/>
    <property type="match status" value="1"/>
</dbReference>
<evidence type="ECO:0000256" key="5">
    <source>
        <dbReference type="ARBA" id="ARBA00022729"/>
    </source>
</evidence>
<dbReference type="Pfam" id="PF07715">
    <property type="entry name" value="Plug"/>
    <property type="match status" value="1"/>
</dbReference>
<dbReference type="PANTHER" id="PTHR30069">
    <property type="entry name" value="TONB-DEPENDENT OUTER MEMBRANE RECEPTOR"/>
    <property type="match status" value="1"/>
</dbReference>
<protein>
    <recommendedName>
        <fullName evidence="17">Ligand-gated channel protein</fullName>
    </recommendedName>
</protein>
<dbReference type="Gene3D" id="2.40.170.20">
    <property type="entry name" value="TonB-dependent receptor, beta-barrel domain"/>
    <property type="match status" value="1"/>
</dbReference>
<evidence type="ECO:0000256" key="1">
    <source>
        <dbReference type="ARBA" id="ARBA00004571"/>
    </source>
</evidence>
<dbReference type="GO" id="GO:0015344">
    <property type="term" value="F:siderophore uptake transmembrane transporter activity"/>
    <property type="evidence" value="ECO:0007669"/>
    <property type="project" value="TreeGrafter"/>
</dbReference>
<dbReference type="Gene3D" id="2.170.130.10">
    <property type="entry name" value="TonB-dependent receptor, plug domain"/>
    <property type="match status" value="1"/>
</dbReference>
<evidence type="ECO:0000256" key="10">
    <source>
        <dbReference type="PROSITE-ProRule" id="PRU01360"/>
    </source>
</evidence>
<evidence type="ECO:0000256" key="9">
    <source>
        <dbReference type="ARBA" id="ARBA00023237"/>
    </source>
</evidence>
<dbReference type="EMBL" id="AWWI01000149">
    <property type="protein sequence ID" value="PIL17876.1"/>
    <property type="molecule type" value="Genomic_DNA"/>
</dbReference>
<comment type="similarity">
    <text evidence="10 11">Belongs to the TonB-dependent receptor family.</text>
</comment>
<dbReference type="InterPro" id="IPR039426">
    <property type="entry name" value="TonB-dep_rcpt-like"/>
</dbReference>
<dbReference type="InterPro" id="IPR012910">
    <property type="entry name" value="Plug_dom"/>
</dbReference>
<keyword evidence="3 10" id="KW-1134">Transmembrane beta strand</keyword>
<feature type="region of interest" description="Disordered" evidence="12">
    <location>
        <begin position="245"/>
        <end position="265"/>
    </location>
</feature>
<keyword evidence="7 11" id="KW-0798">TonB box</keyword>
<keyword evidence="16" id="KW-1185">Reference proteome</keyword>
<comment type="caution">
    <text evidence="15">The sequence shown here is derived from an EMBL/GenBank/DDBJ whole genome shotgun (WGS) entry which is preliminary data.</text>
</comment>
<evidence type="ECO:0000256" key="6">
    <source>
        <dbReference type="ARBA" id="ARBA00023065"/>
    </source>
</evidence>
<feature type="domain" description="TonB-dependent receptor plug" evidence="14">
    <location>
        <begin position="42"/>
        <end position="151"/>
    </location>
</feature>
<dbReference type="SUPFAM" id="SSF56935">
    <property type="entry name" value="Porins"/>
    <property type="match status" value="1"/>
</dbReference>
<dbReference type="OrthoDB" id="9796221at2"/>
<evidence type="ECO:0008006" key="17">
    <source>
        <dbReference type="Google" id="ProtNLM"/>
    </source>
</evidence>
<dbReference type="Proteomes" id="UP000231259">
    <property type="component" value="Unassembled WGS sequence"/>
</dbReference>
<evidence type="ECO:0000256" key="2">
    <source>
        <dbReference type="ARBA" id="ARBA00022448"/>
    </source>
</evidence>
<evidence type="ECO:0000256" key="7">
    <source>
        <dbReference type="ARBA" id="ARBA00023077"/>
    </source>
</evidence>
<keyword evidence="8 10" id="KW-0472">Membrane</keyword>
<evidence type="ECO:0000313" key="15">
    <source>
        <dbReference type="EMBL" id="PIL17876.1"/>
    </source>
</evidence>
<dbReference type="InterPro" id="IPR000531">
    <property type="entry name" value="Beta-barrel_TonB"/>
</dbReference>
<keyword evidence="5" id="KW-0732">Signal</keyword>
<keyword evidence="2 10" id="KW-0813">Transport</keyword>
<organism evidence="15 16">
    <name type="scientific">Puniceibacterium antarcticum</name>
    <dbReference type="NCBI Taxonomy" id="1206336"/>
    <lineage>
        <taxon>Bacteria</taxon>
        <taxon>Pseudomonadati</taxon>
        <taxon>Pseudomonadota</taxon>
        <taxon>Alphaproteobacteria</taxon>
        <taxon>Rhodobacterales</taxon>
        <taxon>Paracoccaceae</taxon>
        <taxon>Puniceibacterium</taxon>
    </lineage>
</organism>
<keyword evidence="9 10" id="KW-0998">Cell outer membrane</keyword>
<dbReference type="PROSITE" id="PS52016">
    <property type="entry name" value="TONB_DEPENDENT_REC_3"/>
    <property type="match status" value="1"/>
</dbReference>
<dbReference type="InterPro" id="IPR036942">
    <property type="entry name" value="Beta-barrel_TonB_sf"/>
</dbReference>
<evidence type="ECO:0000256" key="8">
    <source>
        <dbReference type="ARBA" id="ARBA00023136"/>
    </source>
</evidence>
<sequence>MAGCASVALMLPSSAWSQDSGLADTLELGTIVVTASGVEQNVADAPASISVISREDLESGAFRDLSDALKEVQGVVTTGVANEQDIQIRGLPGDYTLILVDGRRQGTRESRPNGSAGYEQSFIPPISAIDRIEVVRGPMSSLYGSDAMGGVINIITRDASDVWSGSFTVDSTAQERSEFGNTQQLSFNMSGPLVQDKLSLQIWGRLQNREEDHQIDGIQGGEERNLASRLTYTPNADHEFSLEAGHSRVRRESSAGRTLEATDDDSYQNHDRNYFALGYTGHWGRVKTDLSYQVERGTRTSYDRDPLSRDFEKNDRAPEIQNAVLDAKLSLPFEFFGGHTFVAGFQHSSAKLTDQGHVSVDQEMRVDQRALFFEDEWRLSDSFALTGGLRLDDHDTYGTNVSPRLYAVWHATHELTIKGGVSTGFKAPTIRQVADGYYLPTQRGAGLLAGNPDLDPEKSISYEIGAIWEGNGGFSFGATAFHTDFRDKISNMNTGQLINPDTGVITDPLGGADCNSAALAAYPGNSCLWQSFNIDDAAVRGIELSSTWEATQNLTLRGTYTYTDSEQKTGQYAGFPLQRTPRNRATLRADWVTPWAGVDLWSAATYHGAELNAGARIGGNGSSVKVDGQDGREYSAYTLVDLGGSWRVSDTVTVNGAIYNLLDETVEQDTHNTLVEGRRLWVGVTTSF</sequence>
<feature type="domain" description="TonB-dependent receptor-like beta-barrel" evidence="13">
    <location>
        <begin position="232"/>
        <end position="661"/>
    </location>
</feature>
<evidence type="ECO:0000313" key="16">
    <source>
        <dbReference type="Proteomes" id="UP000231259"/>
    </source>
</evidence>
<dbReference type="GO" id="GO:0044718">
    <property type="term" value="P:siderophore transmembrane transport"/>
    <property type="evidence" value="ECO:0007669"/>
    <property type="project" value="TreeGrafter"/>
</dbReference>
<evidence type="ECO:0000259" key="14">
    <source>
        <dbReference type="Pfam" id="PF07715"/>
    </source>
</evidence>
<evidence type="ECO:0000256" key="3">
    <source>
        <dbReference type="ARBA" id="ARBA00022452"/>
    </source>
</evidence>
<dbReference type="CDD" id="cd01347">
    <property type="entry name" value="ligand_gated_channel"/>
    <property type="match status" value="1"/>
</dbReference>
<dbReference type="GO" id="GO:0009279">
    <property type="term" value="C:cell outer membrane"/>
    <property type="evidence" value="ECO:0007669"/>
    <property type="project" value="UniProtKB-SubCell"/>
</dbReference>
<evidence type="ECO:0000256" key="12">
    <source>
        <dbReference type="SAM" id="MobiDB-lite"/>
    </source>
</evidence>
<dbReference type="AlphaFoldDB" id="A0A2G8R8I9"/>
<dbReference type="InterPro" id="IPR037066">
    <property type="entry name" value="Plug_dom_sf"/>
</dbReference>
<name>A0A2G8R8I9_9RHOB</name>
<comment type="subcellular location">
    <subcellularLocation>
        <location evidence="1 10">Cell outer membrane</location>
        <topology evidence="1 10">Multi-pass membrane protein</topology>
    </subcellularLocation>
</comment>
<gene>
    <name evidence="15" type="ORF">P775_22645</name>
</gene>
<keyword evidence="4 10" id="KW-0812">Transmembrane</keyword>
<evidence type="ECO:0000256" key="11">
    <source>
        <dbReference type="RuleBase" id="RU003357"/>
    </source>
</evidence>
<evidence type="ECO:0000259" key="13">
    <source>
        <dbReference type="Pfam" id="PF00593"/>
    </source>
</evidence>